<comment type="caution">
    <text evidence="2">The sequence shown here is derived from an EMBL/GenBank/DDBJ whole genome shotgun (WGS) entry which is preliminary data.</text>
</comment>
<evidence type="ECO:0000313" key="2">
    <source>
        <dbReference type="EMBL" id="MDD9320329.1"/>
    </source>
</evidence>
<dbReference type="Pfam" id="PF04860">
    <property type="entry name" value="Phage_portal"/>
    <property type="match status" value="1"/>
</dbReference>
<evidence type="ECO:0000256" key="1">
    <source>
        <dbReference type="SAM" id="MobiDB-lite"/>
    </source>
</evidence>
<dbReference type="AlphaFoldDB" id="A0AB35K4V4"/>
<dbReference type="Proteomes" id="UP001150055">
    <property type="component" value="Unassembled WGS sequence"/>
</dbReference>
<protein>
    <submittedName>
        <fullName evidence="2">Phage portal protein</fullName>
    </submittedName>
</protein>
<proteinExistence type="predicted"/>
<sequence length="421" mass="46772">MGFLSNVFRRKSMTPVSGTGGWTSVQESFMGAWQRNMELKREDLLSFHAVFACVSLISKDIGKLPLELRKQEEGVWTPVKDERFQFLEKPNRFQTMQQFLEYWIISKITRGNTYVLKFRDAFGKIIGLIVLNPDLVKPLVSDAGEVFYQISIDKLAQVGQSLILPASEIIHDRWNCFYHPLVGLSPIVACSLAASQGIAIQKYGSSFFANMSRPSGILTSAGKISEEDAKNIRDAWNQNYSSGNVGKTAILGGDMKYVPMAIPASDAQMIEQHKMSAEVVCSVFNVPAFKIGVGGIPQGQKVEDMNLIYYGDCLQSLIEAIENMLDEGLELKKSGFEAFLNLEALLRMDSTSQMNFYALGVQRGIFSPDEARAKFNYKPVAGGHTPYMQQQNFSLEALAKRDSKEDPFANSKGGKNAADSE</sequence>
<accession>A0AB35K4V4</accession>
<feature type="region of interest" description="Disordered" evidence="1">
    <location>
        <begin position="401"/>
        <end position="421"/>
    </location>
</feature>
<reference evidence="2" key="1">
    <citation type="submission" date="2022-12" db="EMBL/GenBank/DDBJ databases">
        <title>Acinetobacter lactucae: Emerging opportunistic pathogenic species of genus Acinetobacter isolated from immunocompromised patients in clinical settings of India.</title>
        <authorList>
            <person name="Amar A.K."/>
            <person name="Sawant A.R."/>
            <person name="Meera M."/>
            <person name="Tomar A."/>
            <person name="Sistla S."/>
            <person name="Prashanth K."/>
        </authorList>
    </citation>
    <scope>NUCLEOTIDE SEQUENCE</scope>
    <source>
        <strain evidence="2">PKAL1828C</strain>
    </source>
</reference>
<dbReference type="InterPro" id="IPR006944">
    <property type="entry name" value="Phage/GTA_portal"/>
</dbReference>
<dbReference type="NCBIfam" id="TIGR01537">
    <property type="entry name" value="portal_HK97"/>
    <property type="match status" value="1"/>
</dbReference>
<name>A0AB35K4V4_9GAMM</name>
<dbReference type="EMBL" id="JALNTG010000031">
    <property type="protein sequence ID" value="MDD9320329.1"/>
    <property type="molecule type" value="Genomic_DNA"/>
</dbReference>
<gene>
    <name evidence="2" type="ORF">M0O54_09390</name>
</gene>
<dbReference type="RefSeq" id="WP_274579094.1">
    <property type="nucleotide sequence ID" value="NZ_JALNTG010000031.1"/>
</dbReference>
<evidence type="ECO:0000313" key="3">
    <source>
        <dbReference type="Proteomes" id="UP001150055"/>
    </source>
</evidence>
<dbReference type="InterPro" id="IPR006427">
    <property type="entry name" value="Portal_HK97"/>
</dbReference>
<organism evidence="2 3">
    <name type="scientific">Acinetobacter lactucae</name>
    <dbReference type="NCBI Taxonomy" id="1785128"/>
    <lineage>
        <taxon>Bacteria</taxon>
        <taxon>Pseudomonadati</taxon>
        <taxon>Pseudomonadota</taxon>
        <taxon>Gammaproteobacteria</taxon>
        <taxon>Moraxellales</taxon>
        <taxon>Moraxellaceae</taxon>
        <taxon>Acinetobacter</taxon>
        <taxon>Acinetobacter calcoaceticus/baumannii complex</taxon>
    </lineage>
</organism>